<organism evidence="3 4">
    <name type="scientific">Cystoisospora suis</name>
    <dbReference type="NCBI Taxonomy" id="483139"/>
    <lineage>
        <taxon>Eukaryota</taxon>
        <taxon>Sar</taxon>
        <taxon>Alveolata</taxon>
        <taxon>Apicomplexa</taxon>
        <taxon>Conoidasida</taxon>
        <taxon>Coccidia</taxon>
        <taxon>Eucoccidiorida</taxon>
        <taxon>Eimeriorina</taxon>
        <taxon>Sarcocystidae</taxon>
        <taxon>Cystoisospora</taxon>
    </lineage>
</organism>
<evidence type="ECO:0000256" key="1">
    <source>
        <dbReference type="SAM" id="MobiDB-lite"/>
    </source>
</evidence>
<accession>A0A2C6KFU6</accession>
<sequence length="110" mass="12529">MIGPILARLRLPPPMSIYTVSHVSLLKPCEQGPEHLRRGSQTQLPVGPDEYVVEEILDHKETRQGPKSPVRWLGGSTTWQPQSNLTNARDLVRRYHRGRKAQQRQGRNSS</sequence>
<dbReference type="Gene3D" id="2.40.50.40">
    <property type="match status" value="1"/>
</dbReference>
<dbReference type="AlphaFoldDB" id="A0A2C6KFU6"/>
<proteinExistence type="predicted"/>
<reference evidence="3 4" key="1">
    <citation type="journal article" date="2017" name="Int. J. Parasitol.">
        <title>The genome of the protozoan parasite Cystoisospora suis and a reverse vaccinology approach to identify vaccine candidates.</title>
        <authorList>
            <person name="Palmieri N."/>
            <person name="Shrestha A."/>
            <person name="Ruttkowski B."/>
            <person name="Beck T."/>
            <person name="Vogl C."/>
            <person name="Tomley F."/>
            <person name="Blake D.P."/>
            <person name="Joachim A."/>
        </authorList>
    </citation>
    <scope>NUCLEOTIDE SEQUENCE [LARGE SCALE GENOMIC DNA]</scope>
    <source>
        <strain evidence="3 4">Wien I</strain>
    </source>
</reference>
<comment type="caution">
    <text evidence="3">The sequence shown here is derived from an EMBL/GenBank/DDBJ whole genome shotgun (WGS) entry which is preliminary data.</text>
</comment>
<feature type="domain" description="Chromo" evidence="2">
    <location>
        <begin position="51"/>
        <end position="107"/>
    </location>
</feature>
<dbReference type="Proteomes" id="UP000221165">
    <property type="component" value="Unassembled WGS sequence"/>
</dbReference>
<dbReference type="GeneID" id="94434090"/>
<dbReference type="EMBL" id="MIGC01008255">
    <property type="protein sequence ID" value="PHJ15412.1"/>
    <property type="molecule type" value="Genomic_DNA"/>
</dbReference>
<dbReference type="OrthoDB" id="433924at2759"/>
<dbReference type="VEuPathDB" id="ToxoDB:CSUI_010778"/>
<gene>
    <name evidence="3" type="ORF">CSUI_010778</name>
</gene>
<dbReference type="CDD" id="cd00024">
    <property type="entry name" value="CD_CSD"/>
    <property type="match status" value="1"/>
</dbReference>
<dbReference type="InterPro" id="IPR016197">
    <property type="entry name" value="Chromo-like_dom_sf"/>
</dbReference>
<dbReference type="PROSITE" id="PS50013">
    <property type="entry name" value="CHROMO_2"/>
    <property type="match status" value="1"/>
</dbReference>
<evidence type="ECO:0000313" key="3">
    <source>
        <dbReference type="EMBL" id="PHJ15412.1"/>
    </source>
</evidence>
<dbReference type="RefSeq" id="XP_067917146.1">
    <property type="nucleotide sequence ID" value="XM_068070879.1"/>
</dbReference>
<name>A0A2C6KFU6_9APIC</name>
<feature type="compositionally biased region" description="Polar residues" evidence="1">
    <location>
        <begin position="75"/>
        <end position="87"/>
    </location>
</feature>
<dbReference type="SUPFAM" id="SSF54160">
    <property type="entry name" value="Chromo domain-like"/>
    <property type="match status" value="1"/>
</dbReference>
<protein>
    <submittedName>
        <fullName evidence="3">Retrotransposable element tf2 155 kDa protein type 1</fullName>
    </submittedName>
</protein>
<feature type="region of interest" description="Disordered" evidence="1">
    <location>
        <begin position="61"/>
        <end position="89"/>
    </location>
</feature>
<evidence type="ECO:0000259" key="2">
    <source>
        <dbReference type="PROSITE" id="PS50013"/>
    </source>
</evidence>
<evidence type="ECO:0000313" key="4">
    <source>
        <dbReference type="Proteomes" id="UP000221165"/>
    </source>
</evidence>
<dbReference type="InterPro" id="IPR000953">
    <property type="entry name" value="Chromo/chromo_shadow_dom"/>
</dbReference>
<keyword evidence="4" id="KW-1185">Reference proteome</keyword>